<name>A0ABQ4QBD7_9HYPH</name>
<evidence type="ECO:0000313" key="3">
    <source>
        <dbReference type="Proteomes" id="UP001055117"/>
    </source>
</evidence>
<comment type="caution">
    <text evidence="2">The sequence shown here is derived from an EMBL/GenBank/DDBJ whole genome shotgun (WGS) entry which is preliminary data.</text>
</comment>
<keyword evidence="3" id="KW-1185">Reference proteome</keyword>
<feature type="region of interest" description="Disordered" evidence="1">
    <location>
        <begin position="1"/>
        <end position="23"/>
    </location>
</feature>
<sequence length="99" mass="10700">MIAPKPRPKRSLQIDNVNSAGNSLPSQRLAVTSIVRPAIREGSLRTMRAKPAAWLARNRSGTTTSMFWPSIAPGPYPKSASAASFTKVIRPLLSLVMKA</sequence>
<evidence type="ECO:0000313" key="2">
    <source>
        <dbReference type="EMBL" id="GJD42399.1"/>
    </source>
</evidence>
<proteinExistence type="predicted"/>
<organism evidence="2 3">
    <name type="scientific">Methylobacterium cerastii</name>
    <dbReference type="NCBI Taxonomy" id="932741"/>
    <lineage>
        <taxon>Bacteria</taxon>
        <taxon>Pseudomonadati</taxon>
        <taxon>Pseudomonadota</taxon>
        <taxon>Alphaproteobacteria</taxon>
        <taxon>Hyphomicrobiales</taxon>
        <taxon>Methylobacteriaceae</taxon>
        <taxon>Methylobacterium</taxon>
    </lineage>
</organism>
<dbReference type="Proteomes" id="UP001055117">
    <property type="component" value="Unassembled WGS sequence"/>
</dbReference>
<accession>A0ABQ4QBD7</accession>
<reference evidence="2 3" key="1">
    <citation type="journal article" date="2021" name="Front. Microbiol.">
        <title>Comprehensive Comparative Genomics and Phenotyping of Methylobacterium Species.</title>
        <authorList>
            <person name="Alessa O."/>
            <person name="Ogura Y."/>
            <person name="Fujitani Y."/>
            <person name="Takami H."/>
            <person name="Hayashi T."/>
            <person name="Sahin N."/>
            <person name="Tani A."/>
        </authorList>
    </citation>
    <scope>NUCLEOTIDE SEQUENCE [LARGE SCALE GENOMIC DNA]</scope>
    <source>
        <strain evidence="2 3">DSM 23679</strain>
    </source>
</reference>
<evidence type="ECO:0000256" key="1">
    <source>
        <dbReference type="SAM" id="MobiDB-lite"/>
    </source>
</evidence>
<gene>
    <name evidence="2" type="ORF">AFCDBAGC_0235</name>
</gene>
<feature type="compositionally biased region" description="Basic residues" evidence="1">
    <location>
        <begin position="1"/>
        <end position="10"/>
    </location>
</feature>
<feature type="compositionally biased region" description="Polar residues" evidence="1">
    <location>
        <begin position="13"/>
        <end position="23"/>
    </location>
</feature>
<protein>
    <submittedName>
        <fullName evidence="2">Uncharacterized protein</fullName>
    </submittedName>
</protein>
<dbReference type="EMBL" id="BPQG01000004">
    <property type="protein sequence ID" value="GJD42399.1"/>
    <property type="molecule type" value="Genomic_DNA"/>
</dbReference>